<dbReference type="InterPro" id="IPR000276">
    <property type="entry name" value="GPCR_Rhodpsn"/>
</dbReference>
<evidence type="ECO:0000313" key="13">
    <source>
        <dbReference type="RefSeq" id="XP_013787480.1"/>
    </source>
</evidence>
<name>A0ABM1BRX3_LIMPO</name>
<dbReference type="InterPro" id="IPR017452">
    <property type="entry name" value="GPCR_Rhodpsn_7TM"/>
</dbReference>
<keyword evidence="8" id="KW-0807">Transducer</keyword>
<feature type="region of interest" description="Disordered" evidence="9">
    <location>
        <begin position="299"/>
        <end position="323"/>
    </location>
</feature>
<keyword evidence="6 10" id="KW-0472">Membrane</keyword>
<evidence type="ECO:0000313" key="12">
    <source>
        <dbReference type="Proteomes" id="UP000694941"/>
    </source>
</evidence>
<evidence type="ECO:0000259" key="11">
    <source>
        <dbReference type="PROSITE" id="PS50262"/>
    </source>
</evidence>
<organism evidence="12 13">
    <name type="scientific">Limulus polyphemus</name>
    <name type="common">Atlantic horseshoe crab</name>
    <dbReference type="NCBI Taxonomy" id="6850"/>
    <lineage>
        <taxon>Eukaryota</taxon>
        <taxon>Metazoa</taxon>
        <taxon>Ecdysozoa</taxon>
        <taxon>Arthropoda</taxon>
        <taxon>Chelicerata</taxon>
        <taxon>Merostomata</taxon>
        <taxon>Xiphosura</taxon>
        <taxon>Limulidae</taxon>
        <taxon>Limulus</taxon>
    </lineage>
</organism>
<dbReference type="PANTHER" id="PTHR24238:SF75">
    <property type="entry name" value="CHOLECYSTOKININ-LIKE RECEPTOR AT 17D1-RELATED"/>
    <property type="match status" value="1"/>
</dbReference>
<gene>
    <name evidence="13" type="primary">LOC106471393</name>
</gene>
<dbReference type="PROSITE" id="PS50262">
    <property type="entry name" value="G_PROTEIN_RECEP_F1_2"/>
    <property type="match status" value="1"/>
</dbReference>
<evidence type="ECO:0000256" key="3">
    <source>
        <dbReference type="ARBA" id="ARBA00022692"/>
    </source>
</evidence>
<feature type="transmembrane region" description="Helical" evidence="10">
    <location>
        <begin position="199"/>
        <end position="220"/>
    </location>
</feature>
<comment type="subcellular location">
    <subcellularLocation>
        <location evidence="1">Membrane</location>
        <topology evidence="1">Multi-pass membrane protein</topology>
    </subcellularLocation>
</comment>
<proteinExistence type="inferred from homology"/>
<feature type="domain" description="G-protein coupled receptors family 1 profile" evidence="11">
    <location>
        <begin position="50"/>
        <end position="258"/>
    </location>
</feature>
<dbReference type="Pfam" id="PF00001">
    <property type="entry name" value="7tm_1"/>
    <property type="match status" value="1"/>
</dbReference>
<evidence type="ECO:0000256" key="9">
    <source>
        <dbReference type="SAM" id="MobiDB-lite"/>
    </source>
</evidence>
<protein>
    <submittedName>
        <fullName evidence="13">Cholecystokinin receptor type A-like</fullName>
    </submittedName>
</protein>
<evidence type="ECO:0000256" key="2">
    <source>
        <dbReference type="ARBA" id="ARBA00010663"/>
    </source>
</evidence>
<evidence type="ECO:0000256" key="5">
    <source>
        <dbReference type="ARBA" id="ARBA00023040"/>
    </source>
</evidence>
<keyword evidence="5" id="KW-0297">G-protein coupled receptor</keyword>
<feature type="transmembrane region" description="Helical" evidence="10">
    <location>
        <begin position="240"/>
        <end position="261"/>
    </location>
</feature>
<evidence type="ECO:0000256" key="1">
    <source>
        <dbReference type="ARBA" id="ARBA00004141"/>
    </source>
</evidence>
<keyword evidence="4 10" id="KW-1133">Transmembrane helix</keyword>
<dbReference type="PRINTS" id="PR00237">
    <property type="entry name" value="GPCRRHODOPSN"/>
</dbReference>
<evidence type="ECO:0000256" key="6">
    <source>
        <dbReference type="ARBA" id="ARBA00023136"/>
    </source>
</evidence>
<evidence type="ECO:0000256" key="8">
    <source>
        <dbReference type="ARBA" id="ARBA00023224"/>
    </source>
</evidence>
<sequence length="323" mass="37011">MEPEIANHDHKSATVAELQRLLVTCWDEITVDYINNLIHVTSPCREKYKCREKWPDVISERAFNLCLDIVLLVVPLFVMTLTYSCVVCTLYQGIKLEELGHSDESNPNLNAGQPCLTSEKHPLTRSRVVRRKEPSKGSITDRIRPRDNAEWLSMENLSPKDDRPHTMLGSFFRQDKTKSGHILCPKTNIKKTEEEKRKVVKMLFVVVLEFFICWTPLYVINTWSLYDHQSLYSKVGPDTISAIQLLAYTSSCCNPITYCFMHNKFRHALLAIFGLKKVRRPSQASDLATLNSGFSLRNSTRTGPAVRKPIPDNNKLVTDGRRK</sequence>
<evidence type="ECO:0000256" key="10">
    <source>
        <dbReference type="SAM" id="Phobius"/>
    </source>
</evidence>
<dbReference type="Proteomes" id="UP000694941">
    <property type="component" value="Unplaced"/>
</dbReference>
<evidence type="ECO:0000256" key="4">
    <source>
        <dbReference type="ARBA" id="ARBA00022989"/>
    </source>
</evidence>
<accession>A0ABM1BRX3</accession>
<dbReference type="PANTHER" id="PTHR24238">
    <property type="entry name" value="G-PROTEIN COUPLED RECEPTOR"/>
    <property type="match status" value="1"/>
</dbReference>
<feature type="transmembrane region" description="Helical" evidence="10">
    <location>
        <begin position="69"/>
        <end position="91"/>
    </location>
</feature>
<dbReference type="Gene3D" id="1.20.1070.10">
    <property type="entry name" value="Rhodopsin 7-helix transmembrane proteins"/>
    <property type="match status" value="1"/>
</dbReference>
<keyword evidence="3 10" id="KW-0812">Transmembrane</keyword>
<keyword evidence="7" id="KW-0675">Receptor</keyword>
<dbReference type="GeneID" id="106471393"/>
<comment type="similarity">
    <text evidence="2">Belongs to the G-protein coupled receptor 1 family.</text>
</comment>
<dbReference type="RefSeq" id="XP_013787480.1">
    <property type="nucleotide sequence ID" value="XM_013932026.1"/>
</dbReference>
<evidence type="ECO:0000256" key="7">
    <source>
        <dbReference type="ARBA" id="ARBA00023170"/>
    </source>
</evidence>
<keyword evidence="12" id="KW-1185">Reference proteome</keyword>
<dbReference type="SUPFAM" id="SSF81321">
    <property type="entry name" value="Family A G protein-coupled receptor-like"/>
    <property type="match status" value="1"/>
</dbReference>
<reference evidence="13" key="1">
    <citation type="submission" date="2025-08" db="UniProtKB">
        <authorList>
            <consortium name="RefSeq"/>
        </authorList>
    </citation>
    <scope>IDENTIFICATION</scope>
    <source>
        <tissue evidence="13">Muscle</tissue>
    </source>
</reference>